<feature type="chain" id="PRO_5046434866" evidence="1">
    <location>
        <begin position="26"/>
        <end position="156"/>
    </location>
</feature>
<name>A0ABU9E9A9_9BACT</name>
<dbReference type="RefSeq" id="WP_405277166.1">
    <property type="nucleotide sequence ID" value="NZ_CP144380.1"/>
</dbReference>
<evidence type="ECO:0000256" key="1">
    <source>
        <dbReference type="SAM" id="SignalP"/>
    </source>
</evidence>
<proteinExistence type="predicted"/>
<sequence>MMNPILRRVLRRSGLAAGAMSFGLATLTGCGDTTAPLVTAWRATLTPVLPYAISGRAAALTQAGRTRVTISIEGAEIESSYAWRVERGTCAAPGALVGGVASYPPLEPGAGGSAEAEASLAELFQFGDDLIVRVLVDGEGPAVITAACAPFEETDP</sequence>
<keyword evidence="3" id="KW-1185">Reference proteome</keyword>
<evidence type="ECO:0000313" key="2">
    <source>
        <dbReference type="EMBL" id="MEK9501111.1"/>
    </source>
</evidence>
<organism evidence="2 3">
    <name type="scientific">Gaopeijia maritima</name>
    <dbReference type="NCBI Taxonomy" id="3119007"/>
    <lineage>
        <taxon>Bacteria</taxon>
        <taxon>Pseudomonadati</taxon>
        <taxon>Gemmatimonadota</taxon>
        <taxon>Longimicrobiia</taxon>
        <taxon>Gaopeijiales</taxon>
        <taxon>Gaopeijiaceae</taxon>
        <taxon>Gaopeijia</taxon>
    </lineage>
</organism>
<dbReference type="Proteomes" id="UP001484239">
    <property type="component" value="Unassembled WGS sequence"/>
</dbReference>
<dbReference type="EMBL" id="JBBHLI010000004">
    <property type="protein sequence ID" value="MEK9501111.1"/>
    <property type="molecule type" value="Genomic_DNA"/>
</dbReference>
<comment type="caution">
    <text evidence="2">The sequence shown here is derived from an EMBL/GenBank/DDBJ whole genome shotgun (WGS) entry which is preliminary data.</text>
</comment>
<evidence type="ECO:0000313" key="3">
    <source>
        <dbReference type="Proteomes" id="UP001484239"/>
    </source>
</evidence>
<feature type="signal peptide" evidence="1">
    <location>
        <begin position="1"/>
        <end position="25"/>
    </location>
</feature>
<protein>
    <submittedName>
        <fullName evidence="2">Uncharacterized protein</fullName>
    </submittedName>
</protein>
<keyword evidence="1" id="KW-0732">Signal</keyword>
<dbReference type="PROSITE" id="PS51257">
    <property type="entry name" value="PROKAR_LIPOPROTEIN"/>
    <property type="match status" value="1"/>
</dbReference>
<reference evidence="2 3" key="1">
    <citation type="submission" date="2024-02" db="EMBL/GenBank/DDBJ databases">
        <title>A novel Gemmatimonadota bacterium.</title>
        <authorList>
            <person name="Du Z.-J."/>
            <person name="Ye Y.-Q."/>
        </authorList>
    </citation>
    <scope>NUCLEOTIDE SEQUENCE [LARGE SCALE GENOMIC DNA]</scope>
    <source>
        <strain evidence="2 3">DH-20</strain>
    </source>
</reference>
<gene>
    <name evidence="2" type="ORF">WI372_08990</name>
</gene>
<accession>A0ABU9E9A9</accession>